<dbReference type="GO" id="GO:0006412">
    <property type="term" value="P:translation"/>
    <property type="evidence" value="ECO:0007669"/>
    <property type="project" value="InterPro"/>
</dbReference>
<reference evidence="6" key="1">
    <citation type="journal article" date="2013" name="Nature">
        <title>Draft genome of the wheat A-genome progenitor Triticum urartu.</title>
        <authorList>
            <person name="Ling H.Q."/>
            <person name="Zhao S."/>
            <person name="Liu D."/>
            <person name="Wang J."/>
            <person name="Sun H."/>
            <person name="Zhang C."/>
            <person name="Fan H."/>
            <person name="Li D."/>
            <person name="Dong L."/>
            <person name="Tao Y."/>
            <person name="Gao C."/>
            <person name="Wu H."/>
            <person name="Li Y."/>
            <person name="Cui Y."/>
            <person name="Guo X."/>
            <person name="Zheng S."/>
            <person name="Wang B."/>
            <person name="Yu K."/>
            <person name="Liang Q."/>
            <person name="Yang W."/>
            <person name="Lou X."/>
            <person name="Chen J."/>
            <person name="Feng M."/>
            <person name="Jian J."/>
            <person name="Zhang X."/>
            <person name="Luo G."/>
            <person name="Jiang Y."/>
            <person name="Liu J."/>
            <person name="Wang Z."/>
            <person name="Sha Y."/>
            <person name="Zhang B."/>
            <person name="Wu H."/>
            <person name="Tang D."/>
            <person name="Shen Q."/>
            <person name="Xue P."/>
            <person name="Zou S."/>
            <person name="Wang X."/>
            <person name="Liu X."/>
            <person name="Wang F."/>
            <person name="Yang Y."/>
            <person name="An X."/>
            <person name="Dong Z."/>
            <person name="Zhang K."/>
            <person name="Zhang X."/>
            <person name="Luo M.C."/>
            <person name="Dvorak J."/>
            <person name="Tong Y."/>
            <person name="Wang J."/>
            <person name="Yang H."/>
            <person name="Li Z."/>
            <person name="Wang D."/>
            <person name="Zhang A."/>
            <person name="Wang J."/>
        </authorList>
    </citation>
    <scope>NUCLEOTIDE SEQUENCE</scope>
    <source>
        <strain evidence="6">cv. G1812</strain>
    </source>
</reference>
<accession>A0A8R7VFQ3</accession>
<dbReference type="GO" id="GO:0022627">
    <property type="term" value="C:cytosolic small ribosomal subunit"/>
    <property type="evidence" value="ECO:0007669"/>
    <property type="project" value="TreeGrafter"/>
</dbReference>
<evidence type="ECO:0000313" key="5">
    <source>
        <dbReference type="EnsemblPlants" id="TuG1812S0003282800.01.T01"/>
    </source>
</evidence>
<evidence type="ECO:0000256" key="1">
    <source>
        <dbReference type="ARBA" id="ARBA00010254"/>
    </source>
</evidence>
<evidence type="ECO:0000313" key="6">
    <source>
        <dbReference type="Proteomes" id="UP000015106"/>
    </source>
</evidence>
<comment type="similarity">
    <text evidence="1">Belongs to the universal ribosomal protein uS17 family.</text>
</comment>
<sequence length="89" mass="10792">MENAGVVFLNFRLLQRTRRRRTYIDRKCTFTGTVFIRGRIIAGTRHSAKMNRTIIVRRNCLRFVKKYHRYEQRHPSIPAHISPFFRVKE</sequence>
<dbReference type="PANTHER" id="PTHR10744">
    <property type="entry name" value="40S RIBOSOMAL PROTEIN S11 FAMILY MEMBER"/>
    <property type="match status" value="1"/>
</dbReference>
<evidence type="ECO:0000256" key="2">
    <source>
        <dbReference type="ARBA" id="ARBA00022980"/>
    </source>
</evidence>
<dbReference type="GO" id="GO:0003735">
    <property type="term" value="F:structural constituent of ribosome"/>
    <property type="evidence" value="ECO:0007669"/>
    <property type="project" value="InterPro"/>
</dbReference>
<dbReference type="EnsemblPlants" id="TuG1812S0003282800.01.T01">
    <property type="protein sequence ID" value="TuG1812S0003282800.01.T01"/>
    <property type="gene ID" value="TuG1812S0003282800.01"/>
</dbReference>
<dbReference type="Pfam" id="PF16205">
    <property type="entry name" value="Ribosomal_S17_N"/>
    <property type="match status" value="1"/>
</dbReference>
<dbReference type="SUPFAM" id="SSF50249">
    <property type="entry name" value="Nucleic acid-binding proteins"/>
    <property type="match status" value="1"/>
</dbReference>
<dbReference type="InterPro" id="IPR032440">
    <property type="entry name" value="Ribosomal_uS17_N"/>
</dbReference>
<dbReference type="Gene3D" id="2.40.50.1000">
    <property type="match status" value="1"/>
</dbReference>
<name>A0A8R7VFQ3_TRIUA</name>
<dbReference type="InterPro" id="IPR012340">
    <property type="entry name" value="NA-bd_OB-fold"/>
</dbReference>
<dbReference type="AlphaFoldDB" id="A0A8R7VFQ3"/>
<dbReference type="Pfam" id="PF00366">
    <property type="entry name" value="Ribosomal_S17"/>
    <property type="match status" value="1"/>
</dbReference>
<reference evidence="5" key="2">
    <citation type="submission" date="2022-06" db="UniProtKB">
        <authorList>
            <consortium name="EnsemblPlants"/>
        </authorList>
    </citation>
    <scope>IDENTIFICATION</scope>
</reference>
<keyword evidence="2" id="KW-0689">Ribosomal protein</keyword>
<keyword evidence="6" id="KW-1185">Reference proteome</keyword>
<organism evidence="5 6">
    <name type="scientific">Triticum urartu</name>
    <name type="common">Red wild einkorn</name>
    <name type="synonym">Crithodium urartu</name>
    <dbReference type="NCBI Taxonomy" id="4572"/>
    <lineage>
        <taxon>Eukaryota</taxon>
        <taxon>Viridiplantae</taxon>
        <taxon>Streptophyta</taxon>
        <taxon>Embryophyta</taxon>
        <taxon>Tracheophyta</taxon>
        <taxon>Spermatophyta</taxon>
        <taxon>Magnoliopsida</taxon>
        <taxon>Liliopsida</taxon>
        <taxon>Poales</taxon>
        <taxon>Poaceae</taxon>
        <taxon>BOP clade</taxon>
        <taxon>Pooideae</taxon>
        <taxon>Triticodae</taxon>
        <taxon>Triticeae</taxon>
        <taxon>Triticinae</taxon>
        <taxon>Triticum</taxon>
    </lineage>
</organism>
<feature type="domain" description="Small ribosomal subunit protein uS17 N-terminal" evidence="4">
    <location>
        <begin position="19"/>
        <end position="41"/>
    </location>
</feature>
<dbReference type="InterPro" id="IPR000266">
    <property type="entry name" value="Ribosomal_uS17"/>
</dbReference>
<keyword evidence="3" id="KW-0687">Ribonucleoprotein</keyword>
<evidence type="ECO:0000256" key="3">
    <source>
        <dbReference type="ARBA" id="ARBA00023274"/>
    </source>
</evidence>
<dbReference type="PANTHER" id="PTHR10744:SF9">
    <property type="entry name" value="40S RIBOSOMAL PROTEIN S11-RELATED"/>
    <property type="match status" value="1"/>
</dbReference>
<proteinExistence type="inferred from homology"/>
<dbReference type="Proteomes" id="UP000015106">
    <property type="component" value="Unassembled WGS sequence"/>
</dbReference>
<dbReference type="Gramene" id="TuG1812S0003282800.01.T01">
    <property type="protein sequence ID" value="TuG1812S0003282800.01.T01"/>
    <property type="gene ID" value="TuG1812S0003282800.01"/>
</dbReference>
<protein>
    <recommendedName>
        <fullName evidence="4">Small ribosomal subunit protein uS17 N-terminal domain-containing protein</fullName>
    </recommendedName>
</protein>
<evidence type="ECO:0000259" key="4">
    <source>
        <dbReference type="Pfam" id="PF16205"/>
    </source>
</evidence>